<accession>A0A3N8Q0L1</accession>
<dbReference type="EMBL" id="QTQV01000006">
    <property type="protein sequence ID" value="RQT17105.1"/>
    <property type="molecule type" value="Genomic_DNA"/>
</dbReference>
<reference evidence="1 2" key="1">
    <citation type="submission" date="2018-08" db="EMBL/GenBank/DDBJ databases">
        <title>Comparative analysis of Burkholderia isolates from Puerto Rico.</title>
        <authorList>
            <person name="Hall C."/>
            <person name="Sahl J."/>
            <person name="Wagner D."/>
        </authorList>
    </citation>
    <scope>NUCLEOTIDE SEQUENCE [LARGE SCALE GENOMIC DNA]</scope>
    <source>
        <strain evidence="1 2">Bp9025</strain>
    </source>
</reference>
<proteinExistence type="predicted"/>
<dbReference type="AlphaFoldDB" id="A0A3N8Q0L1"/>
<dbReference type="Proteomes" id="UP000277921">
    <property type="component" value="Unassembled WGS sequence"/>
</dbReference>
<evidence type="ECO:0000313" key="1">
    <source>
        <dbReference type="EMBL" id="RQT17105.1"/>
    </source>
</evidence>
<evidence type="ECO:0000313" key="2">
    <source>
        <dbReference type="Proteomes" id="UP000277921"/>
    </source>
</evidence>
<comment type="caution">
    <text evidence="1">The sequence shown here is derived from an EMBL/GenBank/DDBJ whole genome shotgun (WGS) entry which is preliminary data.</text>
</comment>
<gene>
    <name evidence="1" type="ORF">DF051_12855</name>
</gene>
<sequence>MHARQLEFGLLIFVGRLGIGDDAAARAGTDVTAVQSTRDLTELIAMRLRRREVAYAVKGDDALAS</sequence>
<protein>
    <submittedName>
        <fullName evidence="1">Uncharacterized protein</fullName>
    </submittedName>
</protein>
<name>A0A3N8Q0L1_9BURK</name>
<organism evidence="1 2">
    <name type="scientific">Burkholderia contaminans</name>
    <dbReference type="NCBI Taxonomy" id="488447"/>
    <lineage>
        <taxon>Bacteria</taxon>
        <taxon>Pseudomonadati</taxon>
        <taxon>Pseudomonadota</taxon>
        <taxon>Betaproteobacteria</taxon>
        <taxon>Burkholderiales</taxon>
        <taxon>Burkholderiaceae</taxon>
        <taxon>Burkholderia</taxon>
        <taxon>Burkholderia cepacia complex</taxon>
    </lineage>
</organism>